<dbReference type="EMBL" id="JAIQCJ010001688">
    <property type="protein sequence ID" value="KAJ8787945.1"/>
    <property type="molecule type" value="Genomic_DNA"/>
</dbReference>
<dbReference type="Gene3D" id="3.30.530.20">
    <property type="match status" value="1"/>
</dbReference>
<dbReference type="SUPFAM" id="SSF55961">
    <property type="entry name" value="Bet v1-like"/>
    <property type="match status" value="1"/>
</dbReference>
<dbReference type="PANTHER" id="PTHR19308:SF8">
    <property type="entry name" value="STAR-RELATED LIPID TRANSFER PROTEIN 7, MITOCHONDRIAL"/>
    <property type="match status" value="1"/>
</dbReference>
<name>A0AB34HAI0_ESCRO</name>
<comment type="caution">
    <text evidence="4">The sequence shown here is derived from an EMBL/GenBank/DDBJ whole genome shotgun (WGS) entry which is preliminary data.</text>
</comment>
<keyword evidence="5" id="KW-1185">Reference proteome</keyword>
<reference evidence="4 5" key="1">
    <citation type="submission" date="2022-11" db="EMBL/GenBank/DDBJ databases">
        <title>Whole genome sequence of Eschrichtius robustus ER-17-0199.</title>
        <authorList>
            <person name="Bruniche-Olsen A."/>
            <person name="Black A.N."/>
            <person name="Fields C.J."/>
            <person name="Walden K."/>
            <person name="Dewoody J.A."/>
        </authorList>
    </citation>
    <scope>NUCLEOTIDE SEQUENCE [LARGE SCALE GENOMIC DNA]</scope>
    <source>
        <strain evidence="4">ER-17-0199</strain>
        <tissue evidence="4">Blubber</tissue>
    </source>
</reference>
<dbReference type="AlphaFoldDB" id="A0AB34HAI0"/>
<dbReference type="Pfam" id="PF01852">
    <property type="entry name" value="START"/>
    <property type="match status" value="1"/>
</dbReference>
<feature type="domain" description="START" evidence="3">
    <location>
        <begin position="149"/>
        <end position="324"/>
    </location>
</feature>
<dbReference type="InterPro" id="IPR023393">
    <property type="entry name" value="START-like_dom_sf"/>
</dbReference>
<accession>A0AB34HAI0</accession>
<protein>
    <recommendedName>
        <fullName evidence="3">START domain-containing protein</fullName>
    </recommendedName>
</protein>
<evidence type="ECO:0000256" key="2">
    <source>
        <dbReference type="SAM" id="SignalP"/>
    </source>
</evidence>
<organism evidence="4 5">
    <name type="scientific">Eschrichtius robustus</name>
    <name type="common">California gray whale</name>
    <name type="synonym">Eschrichtius gibbosus</name>
    <dbReference type="NCBI Taxonomy" id="9764"/>
    <lineage>
        <taxon>Eukaryota</taxon>
        <taxon>Metazoa</taxon>
        <taxon>Chordata</taxon>
        <taxon>Craniata</taxon>
        <taxon>Vertebrata</taxon>
        <taxon>Euteleostomi</taxon>
        <taxon>Mammalia</taxon>
        <taxon>Eutheria</taxon>
        <taxon>Laurasiatheria</taxon>
        <taxon>Artiodactyla</taxon>
        <taxon>Whippomorpha</taxon>
        <taxon>Cetacea</taxon>
        <taxon>Mysticeti</taxon>
        <taxon>Eschrichtiidae</taxon>
        <taxon>Eschrichtius</taxon>
    </lineage>
</organism>
<gene>
    <name evidence="4" type="ORF">J1605_005603</name>
</gene>
<dbReference type="Proteomes" id="UP001159641">
    <property type="component" value="Unassembled WGS sequence"/>
</dbReference>
<evidence type="ECO:0000259" key="3">
    <source>
        <dbReference type="PROSITE" id="PS50848"/>
    </source>
</evidence>
<feature type="signal peptide" evidence="2">
    <location>
        <begin position="1"/>
        <end position="26"/>
    </location>
</feature>
<dbReference type="GO" id="GO:0008289">
    <property type="term" value="F:lipid binding"/>
    <property type="evidence" value="ECO:0007669"/>
    <property type="project" value="InterPro"/>
</dbReference>
<dbReference type="PANTHER" id="PTHR19308">
    <property type="entry name" value="PHOSPHATIDYLCHOLINE TRANSFER PROTEIN"/>
    <property type="match status" value="1"/>
</dbReference>
<keyword evidence="2" id="KW-0732">Signal</keyword>
<sequence length="371" mass="42803">MFPRRPPVGLAAWLLVGAAATGRAGARGGGLLALLANQCRFVTGLRVRRAQQIAQLYGRLYSESSRRILLGRLWRRLRGRPGHASALMAALAGVFAWDEERIQEEELQRSIDEMKRLEEMSSMFRGSGVDHHPPEPKSQTERDEDSGGKEQPWEMVMDKKHFKLWRRPITGTPLYQYRVFGTYTDVTPRQFFNVQLDTEYRKKWDALVIKLEVIERDVVSGSEVLHWVTHFPYPMYSRDYVYVRRYSVDEENNVMVLVSRYVRWLLLGSFSVSFIHTCVVGVCLMSQARALCIPARMAVEHPSVPESPEFVRVRSYESQMVIRPHRSFDEVRLLPLAWEPHFGTPAVERCTWETSRDNVVTTHGSRYLGDS</sequence>
<feature type="chain" id="PRO_5044204529" description="START domain-containing protein" evidence="2">
    <location>
        <begin position="27"/>
        <end position="371"/>
    </location>
</feature>
<dbReference type="InterPro" id="IPR051213">
    <property type="entry name" value="START_lipid_transfer"/>
</dbReference>
<evidence type="ECO:0000256" key="1">
    <source>
        <dbReference type="SAM" id="MobiDB-lite"/>
    </source>
</evidence>
<dbReference type="InterPro" id="IPR002913">
    <property type="entry name" value="START_lipid-bd_dom"/>
</dbReference>
<dbReference type="GO" id="GO:0005737">
    <property type="term" value="C:cytoplasm"/>
    <property type="evidence" value="ECO:0007669"/>
    <property type="project" value="UniProtKB-ARBA"/>
</dbReference>
<proteinExistence type="predicted"/>
<evidence type="ECO:0000313" key="5">
    <source>
        <dbReference type="Proteomes" id="UP001159641"/>
    </source>
</evidence>
<feature type="region of interest" description="Disordered" evidence="1">
    <location>
        <begin position="124"/>
        <end position="151"/>
    </location>
</feature>
<dbReference type="PROSITE" id="PS50848">
    <property type="entry name" value="START"/>
    <property type="match status" value="1"/>
</dbReference>
<feature type="compositionally biased region" description="Basic and acidic residues" evidence="1">
    <location>
        <begin position="128"/>
        <end position="151"/>
    </location>
</feature>
<evidence type="ECO:0000313" key="4">
    <source>
        <dbReference type="EMBL" id="KAJ8787945.1"/>
    </source>
</evidence>